<sequence>MSSSAAAAATSPISDTQDESSQPFRFSLFEFLKLLVLSSFWVTVCTGNVTRTCQAYVDTVRDTKGKILFNRHSKPEIVKVEGGKDGKDGEDGEDVEDGADGENGKCGPLIVARYKPEKTKVQDGEIGLICFCTMTPGYESDIMRSYIFESRPEINGDEITFGKFTTKKTGLSFPVSVTTKQPPGIEIGIPKLFVPALMLCLRDGKEVNVKVHASSFWGMELYYPKARIISVTLNRKGVPETIAIIPVGKPPSEHVVVNLTRCCSVSEWSL</sequence>
<name>A0A6C0DZD5_9ZZZZ</name>
<feature type="compositionally biased region" description="Acidic residues" evidence="1">
    <location>
        <begin position="90"/>
        <end position="100"/>
    </location>
</feature>
<feature type="region of interest" description="Disordered" evidence="1">
    <location>
        <begin position="1"/>
        <end position="20"/>
    </location>
</feature>
<organism evidence="2">
    <name type="scientific">viral metagenome</name>
    <dbReference type="NCBI Taxonomy" id="1070528"/>
    <lineage>
        <taxon>unclassified sequences</taxon>
        <taxon>metagenomes</taxon>
        <taxon>organismal metagenomes</taxon>
    </lineage>
</organism>
<accession>A0A6C0DZD5</accession>
<dbReference type="EMBL" id="MN739697">
    <property type="protein sequence ID" value="QHT21812.1"/>
    <property type="molecule type" value="Genomic_DNA"/>
</dbReference>
<evidence type="ECO:0000313" key="2">
    <source>
        <dbReference type="EMBL" id="QHT21812.1"/>
    </source>
</evidence>
<protein>
    <submittedName>
        <fullName evidence="2">Uncharacterized protein</fullName>
    </submittedName>
</protein>
<evidence type="ECO:0000256" key="1">
    <source>
        <dbReference type="SAM" id="MobiDB-lite"/>
    </source>
</evidence>
<proteinExistence type="predicted"/>
<reference evidence="2" key="1">
    <citation type="journal article" date="2020" name="Nature">
        <title>Giant virus diversity and host interactions through global metagenomics.</title>
        <authorList>
            <person name="Schulz F."/>
            <person name="Roux S."/>
            <person name="Paez-Espino D."/>
            <person name="Jungbluth S."/>
            <person name="Walsh D.A."/>
            <person name="Denef V.J."/>
            <person name="McMahon K.D."/>
            <person name="Konstantinidis K.T."/>
            <person name="Eloe-Fadrosh E.A."/>
            <person name="Kyrpides N.C."/>
            <person name="Woyke T."/>
        </authorList>
    </citation>
    <scope>NUCLEOTIDE SEQUENCE</scope>
    <source>
        <strain evidence="2">GVMAG-M-3300023179-103</strain>
    </source>
</reference>
<feature type="compositionally biased region" description="Low complexity" evidence="1">
    <location>
        <begin position="1"/>
        <end position="14"/>
    </location>
</feature>
<feature type="region of interest" description="Disordered" evidence="1">
    <location>
        <begin position="79"/>
        <end position="102"/>
    </location>
</feature>
<feature type="compositionally biased region" description="Basic and acidic residues" evidence="1">
    <location>
        <begin position="79"/>
        <end position="89"/>
    </location>
</feature>
<dbReference type="AlphaFoldDB" id="A0A6C0DZD5"/>